<feature type="domain" description="GST N-terminal" evidence="1">
    <location>
        <begin position="5"/>
        <end position="84"/>
    </location>
</feature>
<feature type="domain" description="GST C-terminal" evidence="2">
    <location>
        <begin position="89"/>
        <end position="210"/>
    </location>
</feature>
<comment type="caution">
    <text evidence="3">The sequence shown here is derived from an EMBL/GenBank/DDBJ whole genome shotgun (WGS) entry which is preliminary data.</text>
</comment>
<dbReference type="InterPro" id="IPR010987">
    <property type="entry name" value="Glutathione-S-Trfase_C-like"/>
</dbReference>
<dbReference type="SFLD" id="SFLDG00358">
    <property type="entry name" value="Main_(cytGST)"/>
    <property type="match status" value="1"/>
</dbReference>
<dbReference type="InterPro" id="IPR040079">
    <property type="entry name" value="Glutathione_S-Trfase"/>
</dbReference>
<dbReference type="InterPro" id="IPR036249">
    <property type="entry name" value="Thioredoxin-like_sf"/>
</dbReference>
<dbReference type="Gene3D" id="3.40.30.10">
    <property type="entry name" value="Glutaredoxin"/>
    <property type="match status" value="1"/>
</dbReference>
<dbReference type="PANTHER" id="PTHR43968">
    <property type="match status" value="1"/>
</dbReference>
<dbReference type="SUPFAM" id="SSF47616">
    <property type="entry name" value="GST C-terminal domain-like"/>
    <property type="match status" value="1"/>
</dbReference>
<name>A0AAW9DVU2_ACIAO</name>
<protein>
    <submittedName>
        <fullName evidence="3">Glutathione S-transferase N-terminal domain-containing protein</fullName>
    </submittedName>
</protein>
<dbReference type="AlphaFoldDB" id="A0AAW9DVU2"/>
<accession>A0AAW9DVU2</accession>
<keyword evidence="4" id="KW-1185">Reference proteome</keyword>
<evidence type="ECO:0000259" key="1">
    <source>
        <dbReference type="PROSITE" id="PS50404"/>
    </source>
</evidence>
<dbReference type="EMBL" id="JAWXYB010000018">
    <property type="protein sequence ID" value="MDX5932418.1"/>
    <property type="molecule type" value="Genomic_DNA"/>
</dbReference>
<dbReference type="Pfam" id="PF13409">
    <property type="entry name" value="GST_N_2"/>
    <property type="match status" value="1"/>
</dbReference>
<dbReference type="SFLD" id="SFLDS00019">
    <property type="entry name" value="Glutathione_Transferase_(cytos"/>
    <property type="match status" value="1"/>
</dbReference>
<dbReference type="InterPro" id="IPR004045">
    <property type="entry name" value="Glutathione_S-Trfase_N"/>
</dbReference>
<dbReference type="SUPFAM" id="SSF52833">
    <property type="entry name" value="Thioredoxin-like"/>
    <property type="match status" value="1"/>
</dbReference>
<organism evidence="3 4">
    <name type="scientific">Acidiphilium acidophilum</name>
    <name type="common">Thiobacillus acidophilus</name>
    <dbReference type="NCBI Taxonomy" id="76588"/>
    <lineage>
        <taxon>Bacteria</taxon>
        <taxon>Pseudomonadati</taxon>
        <taxon>Pseudomonadota</taxon>
        <taxon>Alphaproteobacteria</taxon>
        <taxon>Acetobacterales</taxon>
        <taxon>Acidocellaceae</taxon>
        <taxon>Acidiphilium</taxon>
    </lineage>
</organism>
<dbReference type="GO" id="GO:0005737">
    <property type="term" value="C:cytoplasm"/>
    <property type="evidence" value="ECO:0007669"/>
    <property type="project" value="TreeGrafter"/>
</dbReference>
<dbReference type="InterPro" id="IPR050983">
    <property type="entry name" value="GST_Omega/HSP26"/>
</dbReference>
<evidence type="ECO:0000313" key="3">
    <source>
        <dbReference type="EMBL" id="MDX5932418.1"/>
    </source>
</evidence>
<dbReference type="Proteomes" id="UP001279553">
    <property type="component" value="Unassembled WGS sequence"/>
</dbReference>
<proteinExistence type="predicted"/>
<dbReference type="PANTHER" id="PTHR43968:SF6">
    <property type="entry name" value="GLUTATHIONE S-TRANSFERASE OMEGA"/>
    <property type="match status" value="1"/>
</dbReference>
<evidence type="ECO:0000259" key="2">
    <source>
        <dbReference type="PROSITE" id="PS50405"/>
    </source>
</evidence>
<dbReference type="RefSeq" id="WP_319615267.1">
    <property type="nucleotide sequence ID" value="NZ_JAWXYB010000018.1"/>
</dbReference>
<reference evidence="3 4" key="1">
    <citation type="submission" date="2023-11" db="EMBL/GenBank/DDBJ databases">
        <title>MicrobeMod: A computational toolkit for identifying prokaryotic methylation and restriction-modification with nanopore sequencing.</title>
        <authorList>
            <person name="Crits-Christoph A."/>
            <person name="Kang S.C."/>
            <person name="Lee H."/>
            <person name="Ostrov N."/>
        </authorList>
    </citation>
    <scope>NUCLEOTIDE SEQUENCE [LARGE SCALE GENOMIC DNA]</scope>
    <source>
        <strain evidence="3 4">DSMZ 700</strain>
    </source>
</reference>
<dbReference type="CDD" id="cd03049">
    <property type="entry name" value="GST_N_3"/>
    <property type="match status" value="1"/>
</dbReference>
<dbReference type="Pfam" id="PF13410">
    <property type="entry name" value="GST_C_2"/>
    <property type="match status" value="1"/>
</dbReference>
<dbReference type="CDD" id="cd03205">
    <property type="entry name" value="GST_C_6"/>
    <property type="match status" value="1"/>
</dbReference>
<dbReference type="InterPro" id="IPR036282">
    <property type="entry name" value="Glutathione-S-Trfase_C_sf"/>
</dbReference>
<dbReference type="Gene3D" id="1.20.1050.10">
    <property type="match status" value="1"/>
</dbReference>
<dbReference type="PROSITE" id="PS50404">
    <property type="entry name" value="GST_NTER"/>
    <property type="match status" value="1"/>
</dbReference>
<evidence type="ECO:0000313" key="4">
    <source>
        <dbReference type="Proteomes" id="UP001279553"/>
    </source>
</evidence>
<gene>
    <name evidence="3" type="ORF">SIL87_16805</name>
</gene>
<sequence length="210" mass="23966">MNQMPAEKLYFSTTSPYARKVRIAAAEKGVPFEAVLDVPWNEDTRTIALNPLGKVPVWVMADGTALFDSRVIVEYVDSRSEENPLLPRAIKERIIVRRWEAMADGVMDASLAIFSERRKRPEELQYPAWSERQFGKIHRALQALNDELGARDFYHGDRLGVAEIGVASALGYVGLRFSDDFRWQDKYPKLAALYERLMQREAFSTTVPVL</sequence>
<dbReference type="PROSITE" id="PS50405">
    <property type="entry name" value="GST_CTER"/>
    <property type="match status" value="1"/>
</dbReference>